<dbReference type="Proteomes" id="UP000278143">
    <property type="component" value="Unassembled WGS sequence"/>
</dbReference>
<dbReference type="InterPro" id="IPR001392">
    <property type="entry name" value="Clathrin_mu"/>
</dbReference>
<proteinExistence type="predicted"/>
<protein>
    <submittedName>
        <fullName evidence="1">Uncharacterized protein</fullName>
    </submittedName>
</protein>
<gene>
    <name evidence="1" type="ORF">SYNPS1DRAFT_26778</name>
</gene>
<dbReference type="GO" id="GO:0006886">
    <property type="term" value="P:intracellular protein transport"/>
    <property type="evidence" value="ECO:0007669"/>
    <property type="project" value="InterPro"/>
</dbReference>
<evidence type="ECO:0000313" key="2">
    <source>
        <dbReference type="Proteomes" id="UP000278143"/>
    </source>
</evidence>
<dbReference type="EMBL" id="KZ989185">
    <property type="protein sequence ID" value="RKP27572.1"/>
    <property type="molecule type" value="Genomic_DNA"/>
</dbReference>
<name>A0A4P9Z633_9FUNG</name>
<organism evidence="1 2">
    <name type="scientific">Syncephalis pseudoplumigaleata</name>
    <dbReference type="NCBI Taxonomy" id="1712513"/>
    <lineage>
        <taxon>Eukaryota</taxon>
        <taxon>Fungi</taxon>
        <taxon>Fungi incertae sedis</taxon>
        <taxon>Zoopagomycota</taxon>
        <taxon>Zoopagomycotina</taxon>
        <taxon>Zoopagomycetes</taxon>
        <taxon>Zoopagales</taxon>
        <taxon>Piptocephalidaceae</taxon>
        <taxon>Syncephalis</taxon>
    </lineage>
</organism>
<dbReference type="SUPFAM" id="SSF64356">
    <property type="entry name" value="SNARE-like"/>
    <property type="match status" value="1"/>
</dbReference>
<dbReference type="AlphaFoldDB" id="A0A4P9Z633"/>
<dbReference type="GO" id="GO:0030131">
    <property type="term" value="C:clathrin adaptor complex"/>
    <property type="evidence" value="ECO:0007669"/>
    <property type="project" value="InterPro"/>
</dbReference>
<dbReference type="GO" id="GO:0016192">
    <property type="term" value="P:vesicle-mediated transport"/>
    <property type="evidence" value="ECO:0007669"/>
    <property type="project" value="InterPro"/>
</dbReference>
<accession>A0A4P9Z633</accession>
<dbReference type="OrthoDB" id="433318at2759"/>
<dbReference type="PRINTS" id="PR00314">
    <property type="entry name" value="CLATHRINADPT"/>
</dbReference>
<sequence>MFSQVFVLNEEGTPLVRKDYRYDTPSDALYLLTDRLLEKLDTPPIYRVDELYLAHVLYGELYIGGCCRTKPASSAEALETLTRLGQLIVGVCGAPEEALVRKHDVLVYELLEEALTDGYPTRVTMVAVSAQLTAHPLPSEASLSSSTSGVVAKLSHLLLVSTIRSALPGSSGGGHDFDDEALYLDIIERIHCIFDEDVRATARHRLHASSTDGHHGAIRARLYDRWSMGLSRRGASSAGEPC</sequence>
<keyword evidence="2" id="KW-1185">Reference proteome</keyword>
<evidence type="ECO:0000313" key="1">
    <source>
        <dbReference type="EMBL" id="RKP27572.1"/>
    </source>
</evidence>
<reference evidence="2" key="1">
    <citation type="journal article" date="2018" name="Nat. Microbiol.">
        <title>Leveraging single-cell genomics to expand the fungal tree of life.</title>
        <authorList>
            <person name="Ahrendt S.R."/>
            <person name="Quandt C.A."/>
            <person name="Ciobanu D."/>
            <person name="Clum A."/>
            <person name="Salamov A."/>
            <person name="Andreopoulos B."/>
            <person name="Cheng J.F."/>
            <person name="Woyke T."/>
            <person name="Pelin A."/>
            <person name="Henrissat B."/>
            <person name="Reynolds N.K."/>
            <person name="Benny G.L."/>
            <person name="Smith M.E."/>
            <person name="James T.Y."/>
            <person name="Grigoriev I.V."/>
        </authorList>
    </citation>
    <scope>NUCLEOTIDE SEQUENCE [LARGE SCALE GENOMIC DNA]</scope>
    <source>
        <strain evidence="2">Benny S71-1</strain>
    </source>
</reference>
<dbReference type="Gene3D" id="3.30.450.60">
    <property type="match status" value="1"/>
</dbReference>
<dbReference type="InterPro" id="IPR011012">
    <property type="entry name" value="Longin-like_dom_sf"/>
</dbReference>